<protein>
    <recommendedName>
        <fullName evidence="2">CAAX prenyl protease 2/Lysostaphin resistance protein A-like domain-containing protein</fullName>
    </recommendedName>
</protein>
<keyword evidence="4" id="KW-1185">Reference proteome</keyword>
<gene>
    <name evidence="3" type="ORF">AB986_04000</name>
</gene>
<feature type="transmembrane region" description="Helical" evidence="1">
    <location>
        <begin position="24"/>
        <end position="41"/>
    </location>
</feature>
<dbReference type="STRING" id="157733.AB986_04000"/>
<name>A0A0J6D2E2_9BACL</name>
<evidence type="ECO:0000256" key="1">
    <source>
        <dbReference type="SAM" id="Phobius"/>
    </source>
</evidence>
<dbReference type="Proteomes" id="UP000035996">
    <property type="component" value="Unassembled WGS sequence"/>
</dbReference>
<reference evidence="3" key="1">
    <citation type="submission" date="2015-06" db="EMBL/GenBank/DDBJ databases">
        <authorList>
            <person name="Liu B."/>
            <person name="Wang J."/>
            <person name="Zhu Y."/>
            <person name="Liu G."/>
            <person name="Chen Q."/>
            <person name="Zheng C."/>
            <person name="Che J."/>
            <person name="Ge C."/>
            <person name="Shi H."/>
            <person name="Pan Z."/>
            <person name="Liu X."/>
        </authorList>
    </citation>
    <scope>NUCLEOTIDE SEQUENCE [LARGE SCALE GENOMIC DNA]</scope>
    <source>
        <strain evidence="3">DSM 16346</strain>
    </source>
</reference>
<accession>A0A0J6D2E2</accession>
<dbReference type="AlphaFoldDB" id="A0A0J6D2E2"/>
<dbReference type="GO" id="GO:0004175">
    <property type="term" value="F:endopeptidase activity"/>
    <property type="evidence" value="ECO:0007669"/>
    <property type="project" value="UniProtKB-ARBA"/>
</dbReference>
<evidence type="ECO:0000313" key="3">
    <source>
        <dbReference type="EMBL" id="KMM38469.1"/>
    </source>
</evidence>
<feature type="transmembrane region" description="Helical" evidence="1">
    <location>
        <begin position="61"/>
        <end position="83"/>
    </location>
</feature>
<dbReference type="PATRIC" id="fig|157733.3.peg.3028"/>
<evidence type="ECO:0000313" key="4">
    <source>
        <dbReference type="Proteomes" id="UP000035996"/>
    </source>
</evidence>
<sequence length="144" mass="16883">MILIGFGGFSYIFSIKSPWFQYRQFYGLIWVVYSLSIIGFIPSIRKHIIKDIKLPSRKSVIWVLPSVLAIYSAYLAATNWEVFISEELLRRETYDIWISNRNVLRTLLFSCFIVPIAEEILFRGVLIGYVSKKVNIWIAILFHL</sequence>
<dbReference type="GO" id="GO:0080120">
    <property type="term" value="P:CAAX-box protein maturation"/>
    <property type="evidence" value="ECO:0007669"/>
    <property type="project" value="UniProtKB-ARBA"/>
</dbReference>
<evidence type="ECO:0000259" key="2">
    <source>
        <dbReference type="Pfam" id="PF02517"/>
    </source>
</evidence>
<dbReference type="Pfam" id="PF02517">
    <property type="entry name" value="Rce1-like"/>
    <property type="match status" value="1"/>
</dbReference>
<keyword evidence="1" id="KW-0472">Membrane</keyword>
<dbReference type="InterPro" id="IPR003675">
    <property type="entry name" value="Rce1/LyrA-like_dom"/>
</dbReference>
<dbReference type="EMBL" id="LELK01000001">
    <property type="protein sequence ID" value="KMM38469.1"/>
    <property type="molecule type" value="Genomic_DNA"/>
</dbReference>
<feature type="domain" description="CAAX prenyl protease 2/Lysostaphin resistance protein A-like" evidence="2">
    <location>
        <begin position="103"/>
        <end position="142"/>
    </location>
</feature>
<keyword evidence="1" id="KW-1133">Transmembrane helix</keyword>
<comment type="caution">
    <text evidence="3">The sequence shown here is derived from an EMBL/GenBank/DDBJ whole genome shotgun (WGS) entry which is preliminary data.</text>
</comment>
<proteinExistence type="predicted"/>
<keyword evidence="1" id="KW-0812">Transmembrane</keyword>
<feature type="transmembrane region" description="Helical" evidence="1">
    <location>
        <begin position="103"/>
        <end position="122"/>
    </location>
</feature>
<organism evidence="3 4">
    <name type="scientific">Guptibacillus hwajinpoensis</name>
    <dbReference type="NCBI Taxonomy" id="208199"/>
    <lineage>
        <taxon>Bacteria</taxon>
        <taxon>Bacillati</taxon>
        <taxon>Bacillota</taxon>
        <taxon>Bacilli</taxon>
        <taxon>Bacillales</taxon>
        <taxon>Guptibacillaceae</taxon>
        <taxon>Guptibacillus</taxon>
    </lineage>
</organism>